<comment type="caution">
    <text evidence="1">The sequence shown here is derived from an EMBL/GenBank/DDBJ whole genome shotgun (WGS) entry which is preliminary data.</text>
</comment>
<gene>
    <name evidence="1" type="ORF">PoB_004380100</name>
</gene>
<dbReference type="AlphaFoldDB" id="A0AAV4BES8"/>
<dbReference type="SUPFAM" id="SSF54403">
    <property type="entry name" value="Cystatin/monellin"/>
    <property type="match status" value="2"/>
</dbReference>
<dbReference type="EMBL" id="BLXT01004769">
    <property type="protein sequence ID" value="GFO17296.1"/>
    <property type="molecule type" value="Genomic_DNA"/>
</dbReference>
<accession>A0AAV4BES8</accession>
<evidence type="ECO:0000313" key="2">
    <source>
        <dbReference type="Proteomes" id="UP000735302"/>
    </source>
</evidence>
<organism evidence="1 2">
    <name type="scientific">Plakobranchus ocellatus</name>
    <dbReference type="NCBI Taxonomy" id="259542"/>
    <lineage>
        <taxon>Eukaryota</taxon>
        <taxon>Metazoa</taxon>
        <taxon>Spiralia</taxon>
        <taxon>Lophotrochozoa</taxon>
        <taxon>Mollusca</taxon>
        <taxon>Gastropoda</taxon>
        <taxon>Heterobranchia</taxon>
        <taxon>Euthyneura</taxon>
        <taxon>Panpulmonata</taxon>
        <taxon>Sacoglossa</taxon>
        <taxon>Placobranchoidea</taxon>
        <taxon>Plakobranchidae</taxon>
        <taxon>Plakobranchus</taxon>
    </lineage>
</organism>
<protein>
    <recommendedName>
        <fullName evidence="3">Cystatin domain-containing protein</fullName>
    </recommendedName>
</protein>
<evidence type="ECO:0008006" key="3">
    <source>
        <dbReference type="Google" id="ProtNLM"/>
    </source>
</evidence>
<proteinExistence type="predicted"/>
<dbReference type="InterPro" id="IPR046350">
    <property type="entry name" value="Cystatin_sf"/>
</dbReference>
<evidence type="ECO:0000313" key="1">
    <source>
        <dbReference type="EMBL" id="GFO17296.1"/>
    </source>
</evidence>
<keyword evidence="2" id="KW-1185">Reference proteome</keyword>
<sequence>MGSVLCSEHFKSQLLRRVISKNVLRRNSVSTIFHILNPPPQLTLRRPATKMLLKVSVGFALLTCLNSQGWEKPILGGLQPGHPDSSTVNFAKKKLNESFNNSHQPAPLSVKVIGATSQIVAGVRYGIHFLVERKKTLEICQVFVVLPAWPPKYGNITLDGPITCGIPVEIVAQIESKGNAMSDSAMYMKSIKDPQLVKIFLYLIAEDLILYETNCKKTAKNLSKCKAKPNKPVMRCSGVIVWYGIKFEVHGVTCGNV</sequence>
<dbReference type="Proteomes" id="UP000735302">
    <property type="component" value="Unassembled WGS sequence"/>
</dbReference>
<reference evidence="1 2" key="1">
    <citation type="journal article" date="2021" name="Elife">
        <title>Chloroplast acquisition without the gene transfer in kleptoplastic sea slugs, Plakobranchus ocellatus.</title>
        <authorList>
            <person name="Maeda T."/>
            <person name="Takahashi S."/>
            <person name="Yoshida T."/>
            <person name="Shimamura S."/>
            <person name="Takaki Y."/>
            <person name="Nagai Y."/>
            <person name="Toyoda A."/>
            <person name="Suzuki Y."/>
            <person name="Arimoto A."/>
            <person name="Ishii H."/>
            <person name="Satoh N."/>
            <person name="Nishiyama T."/>
            <person name="Hasebe M."/>
            <person name="Maruyama T."/>
            <person name="Minagawa J."/>
            <person name="Obokata J."/>
            <person name="Shigenobu S."/>
        </authorList>
    </citation>
    <scope>NUCLEOTIDE SEQUENCE [LARGE SCALE GENOMIC DNA]</scope>
</reference>
<name>A0AAV4BES8_9GAST</name>
<dbReference type="Gene3D" id="3.10.450.10">
    <property type="match status" value="1"/>
</dbReference>